<accession>A0A7M7HIB5</accession>
<dbReference type="InterPro" id="IPR051016">
    <property type="entry name" value="Diverse_Substrate_AcTransf"/>
</dbReference>
<keyword evidence="2" id="KW-0808">Transferase</keyword>
<sequence>MDSYEFRLAVASDVAGLYDLLKEYVIEQELEEEFKNSRTSFEEHFNQVLFKAFVIEIEGETENQRQIIGCIFFSIFYRYLVGATTFPHCCYIRPAFRNRGLEQKLIQHTKKMSRDADIDNMFTVLTPLNASYRKALEHEGMISLTSSLEMDVWIMPNPPSTSTQKCDDYIIRDGTEQDLSNIYHLLEELIEMENLSALFKVSKEEFERDGSADKALYGSVIVEHRHRVEDQDEESEVVLDIVGCLLYSKMYYALIGQAYFLQGIYLKPAQKGKGLGKALLRATLQACKKRSGDGFIMIIHKENKTSQSLVRSLHAINLTQSTHIEWIKALL</sequence>
<dbReference type="OrthoDB" id="7305308at2759"/>
<evidence type="ECO:0000256" key="2">
    <source>
        <dbReference type="ARBA" id="ARBA00022679"/>
    </source>
</evidence>
<evidence type="ECO:0000259" key="4">
    <source>
        <dbReference type="PROSITE" id="PS51186"/>
    </source>
</evidence>
<dbReference type="InterPro" id="IPR000182">
    <property type="entry name" value="GNAT_dom"/>
</dbReference>
<dbReference type="Pfam" id="PF00583">
    <property type="entry name" value="Acetyltransf_1"/>
    <property type="match status" value="2"/>
</dbReference>
<dbReference type="PROSITE" id="PS51186">
    <property type="entry name" value="GNAT"/>
    <property type="match status" value="2"/>
</dbReference>
<keyword evidence="6" id="KW-1185">Reference proteome</keyword>
<name>A0A7M7HIB5_STRPU</name>
<dbReference type="Gene3D" id="3.40.630.30">
    <property type="match status" value="2"/>
</dbReference>
<evidence type="ECO:0000256" key="3">
    <source>
        <dbReference type="ARBA" id="ARBA00023315"/>
    </source>
</evidence>
<dbReference type="SUPFAM" id="SSF55729">
    <property type="entry name" value="Acyl-CoA N-acyltransferases (Nat)"/>
    <property type="match status" value="2"/>
</dbReference>
<organism evidence="5 6">
    <name type="scientific">Strongylocentrotus purpuratus</name>
    <name type="common">Purple sea urchin</name>
    <dbReference type="NCBI Taxonomy" id="7668"/>
    <lineage>
        <taxon>Eukaryota</taxon>
        <taxon>Metazoa</taxon>
        <taxon>Echinodermata</taxon>
        <taxon>Eleutherozoa</taxon>
        <taxon>Echinozoa</taxon>
        <taxon>Echinoidea</taxon>
        <taxon>Euechinoidea</taxon>
        <taxon>Echinacea</taxon>
        <taxon>Camarodonta</taxon>
        <taxon>Echinidea</taxon>
        <taxon>Strongylocentrotidae</taxon>
        <taxon>Strongylocentrotus</taxon>
    </lineage>
</organism>
<dbReference type="AlphaFoldDB" id="A0A7M7HIB5"/>
<feature type="domain" description="N-acetyltransferase" evidence="4">
    <location>
        <begin position="169"/>
        <end position="331"/>
    </location>
</feature>
<dbReference type="PANTHER" id="PTHR10545:SF29">
    <property type="entry name" value="GH14572P-RELATED"/>
    <property type="match status" value="1"/>
</dbReference>
<reference evidence="6" key="1">
    <citation type="submission" date="2015-02" db="EMBL/GenBank/DDBJ databases">
        <title>Genome sequencing for Strongylocentrotus purpuratus.</title>
        <authorList>
            <person name="Murali S."/>
            <person name="Liu Y."/>
            <person name="Vee V."/>
            <person name="English A."/>
            <person name="Wang M."/>
            <person name="Skinner E."/>
            <person name="Han Y."/>
            <person name="Muzny D.M."/>
            <person name="Worley K.C."/>
            <person name="Gibbs R.A."/>
        </authorList>
    </citation>
    <scope>NUCLEOTIDE SEQUENCE</scope>
</reference>
<evidence type="ECO:0000313" key="6">
    <source>
        <dbReference type="Proteomes" id="UP000007110"/>
    </source>
</evidence>
<comment type="similarity">
    <text evidence="1">Belongs to the acetyltransferase family.</text>
</comment>
<dbReference type="GeneID" id="105441636"/>
<dbReference type="CDD" id="cd04301">
    <property type="entry name" value="NAT_SF"/>
    <property type="match status" value="2"/>
</dbReference>
<dbReference type="InterPro" id="IPR016181">
    <property type="entry name" value="Acyl_CoA_acyltransferase"/>
</dbReference>
<dbReference type="Proteomes" id="UP000007110">
    <property type="component" value="Unassembled WGS sequence"/>
</dbReference>
<dbReference type="KEGG" id="spu:105441636"/>
<evidence type="ECO:0000256" key="1">
    <source>
        <dbReference type="ARBA" id="ARBA00008694"/>
    </source>
</evidence>
<dbReference type="FunFam" id="3.40.630.30:FF:000278">
    <property type="entry name" value="Uncharacterized protein"/>
    <property type="match status" value="1"/>
</dbReference>
<proteinExistence type="inferred from homology"/>
<dbReference type="RefSeq" id="XP_011671240.2">
    <property type="nucleotide sequence ID" value="XM_011672938.2"/>
</dbReference>
<keyword evidence="3" id="KW-0012">Acyltransferase</keyword>
<dbReference type="PANTHER" id="PTHR10545">
    <property type="entry name" value="DIAMINE N-ACETYLTRANSFERASE"/>
    <property type="match status" value="1"/>
</dbReference>
<evidence type="ECO:0000313" key="5">
    <source>
        <dbReference type="EnsemblMetazoa" id="XP_011671240"/>
    </source>
</evidence>
<protein>
    <recommendedName>
        <fullName evidence="4">N-acetyltransferase domain-containing protein</fullName>
    </recommendedName>
</protein>
<feature type="domain" description="N-acetyltransferase" evidence="4">
    <location>
        <begin position="4"/>
        <end position="158"/>
    </location>
</feature>
<dbReference type="GO" id="GO:0008080">
    <property type="term" value="F:N-acetyltransferase activity"/>
    <property type="evidence" value="ECO:0000318"/>
    <property type="project" value="GO_Central"/>
</dbReference>
<dbReference type="OMA" id="IARHENM"/>
<dbReference type="EnsemblMetazoa" id="XM_011672938">
    <property type="protein sequence ID" value="XP_011671240"/>
    <property type="gene ID" value="LOC105441636"/>
</dbReference>
<reference evidence="5" key="2">
    <citation type="submission" date="2021-01" db="UniProtKB">
        <authorList>
            <consortium name="EnsemblMetazoa"/>
        </authorList>
    </citation>
    <scope>IDENTIFICATION</scope>
</reference>
<dbReference type="InParanoid" id="A0A7M7HIB5"/>